<feature type="non-terminal residue" evidence="1">
    <location>
        <position position="291"/>
    </location>
</feature>
<reference evidence="1" key="1">
    <citation type="submission" date="2018-06" db="EMBL/GenBank/DDBJ databases">
        <authorList>
            <person name="Zhirakovskaya E."/>
        </authorList>
    </citation>
    <scope>NUCLEOTIDE SEQUENCE</scope>
</reference>
<protein>
    <submittedName>
        <fullName evidence="1">Uncharacterized protein</fullName>
    </submittedName>
</protein>
<organism evidence="1">
    <name type="scientific">hydrothermal vent metagenome</name>
    <dbReference type="NCBI Taxonomy" id="652676"/>
    <lineage>
        <taxon>unclassified sequences</taxon>
        <taxon>metagenomes</taxon>
        <taxon>ecological metagenomes</taxon>
    </lineage>
</organism>
<proteinExistence type="predicted"/>
<dbReference type="AlphaFoldDB" id="A0A3B0TB41"/>
<dbReference type="EMBL" id="UOEN01000163">
    <property type="protein sequence ID" value="VAW13323.1"/>
    <property type="molecule type" value="Genomic_DNA"/>
</dbReference>
<accession>A0A3B0TB41</accession>
<name>A0A3B0TB41_9ZZZZ</name>
<gene>
    <name evidence="1" type="ORF">MNBD_BACTEROID05-1209</name>
</gene>
<sequence>MFIYLKTKKQSFTFSALSRLMVLTLSLSLAFAPVASYAQVLPQTIFNLPAVGTMVPLSAGFTPTIIKGMTIFPDNPLNFDFIIDTGDEGLEGKAFEQESKKLIKYFLASLTVPEEDQWVNLSPYEKDRIVPQSLSLTEMGRDLLAQDYLLKQISASLMYPEEEIGRKFWDRVYTKAQDQFGTTEVPMNTFNKIWIVPNKATLYEKDGNVFILENHLKVMLEEDYIALQEGLKVEKFGLDSRTNDNSKIISGVTSEVVREVLIPEIEREVNEGKNFAKLRQVYNSMLLATWY</sequence>
<evidence type="ECO:0000313" key="1">
    <source>
        <dbReference type="EMBL" id="VAW13323.1"/>
    </source>
</evidence>